<protein>
    <submittedName>
        <fullName evidence="2">Uncharacterized protein</fullName>
    </submittedName>
</protein>
<sequence>MSPTGDSGYRTASPAECRRHGGVLVPDVALPVVEEPDDEPATRTPADPFARVVRAVPNPDCEYRSTACGCWLVVVRCPHCRREHTHGTCHGEPEDGLLHRGAHCRGRGSNGSYWIQWNPRLWEVAS</sequence>
<evidence type="ECO:0000313" key="2">
    <source>
        <dbReference type="EMBL" id="CCH77141.1"/>
    </source>
</evidence>
<dbReference type="EMBL" id="CAJB01000077">
    <property type="protein sequence ID" value="CCH77141.1"/>
    <property type="molecule type" value="Genomic_DNA"/>
</dbReference>
<proteinExistence type="predicted"/>
<comment type="caution">
    <text evidence="2">The sequence shown here is derived from an EMBL/GenBank/DDBJ whole genome shotgun (WGS) entry which is preliminary data.</text>
</comment>
<accession>A0A077LUF1</accession>
<organism evidence="2 3">
    <name type="scientific">Nostocoides japonicum T1-X7</name>
    <dbReference type="NCBI Taxonomy" id="1194083"/>
    <lineage>
        <taxon>Bacteria</taxon>
        <taxon>Bacillati</taxon>
        <taxon>Actinomycetota</taxon>
        <taxon>Actinomycetes</taxon>
        <taxon>Micrococcales</taxon>
        <taxon>Intrasporangiaceae</taxon>
        <taxon>Nostocoides</taxon>
    </lineage>
</organism>
<evidence type="ECO:0000256" key="1">
    <source>
        <dbReference type="SAM" id="MobiDB-lite"/>
    </source>
</evidence>
<gene>
    <name evidence="2" type="ORF">BN12_1680007</name>
</gene>
<evidence type="ECO:0000313" key="3">
    <source>
        <dbReference type="Proteomes" id="UP000035721"/>
    </source>
</evidence>
<name>A0A077LUF1_9MICO</name>
<dbReference type="AlphaFoldDB" id="A0A077LUF1"/>
<feature type="region of interest" description="Disordered" evidence="1">
    <location>
        <begin position="1"/>
        <end position="20"/>
    </location>
</feature>
<keyword evidence="3" id="KW-1185">Reference proteome</keyword>
<reference evidence="2 3" key="1">
    <citation type="journal article" date="2013" name="ISME J.">
        <title>A metabolic model for members of the genus Tetrasphaera involved in enhanced biological phosphorus removal.</title>
        <authorList>
            <person name="Kristiansen R."/>
            <person name="Nguyen H.T.T."/>
            <person name="Saunders A.M."/>
            <person name="Nielsen J.L."/>
            <person name="Wimmer R."/>
            <person name="Le V.Q."/>
            <person name="McIlroy S.J."/>
            <person name="Petrovski S."/>
            <person name="Seviour R.J."/>
            <person name="Calteau A."/>
            <person name="Nielsen K.L."/>
            <person name="Nielsen P.H."/>
        </authorList>
    </citation>
    <scope>NUCLEOTIDE SEQUENCE [LARGE SCALE GENOMIC DNA]</scope>
    <source>
        <strain evidence="2 3">T1-X7</strain>
    </source>
</reference>
<dbReference type="Proteomes" id="UP000035721">
    <property type="component" value="Unassembled WGS sequence"/>
</dbReference>